<evidence type="ECO:0000256" key="1">
    <source>
        <dbReference type="SAM" id="SignalP"/>
    </source>
</evidence>
<keyword evidence="1" id="KW-0732">Signal</keyword>
<proteinExistence type="predicted"/>
<dbReference type="Proteomes" id="UP000005237">
    <property type="component" value="Unassembled WGS sequence"/>
</dbReference>
<evidence type="ECO:0000313" key="2">
    <source>
        <dbReference type="EnsemblMetazoa" id="CJA42454a.1"/>
    </source>
</evidence>
<dbReference type="EnsemblMetazoa" id="CJA42454a.1">
    <property type="protein sequence ID" value="CJA42454a.1"/>
    <property type="gene ID" value="WBGene00218302"/>
</dbReference>
<dbReference type="AlphaFoldDB" id="A0A8R1EW62"/>
<protein>
    <submittedName>
        <fullName evidence="2">Uncharacterized protein</fullName>
    </submittedName>
</protein>
<organism evidence="2 3">
    <name type="scientific">Caenorhabditis japonica</name>
    <dbReference type="NCBI Taxonomy" id="281687"/>
    <lineage>
        <taxon>Eukaryota</taxon>
        <taxon>Metazoa</taxon>
        <taxon>Ecdysozoa</taxon>
        <taxon>Nematoda</taxon>
        <taxon>Chromadorea</taxon>
        <taxon>Rhabditida</taxon>
        <taxon>Rhabditina</taxon>
        <taxon>Rhabditomorpha</taxon>
        <taxon>Rhabditoidea</taxon>
        <taxon>Rhabditidae</taxon>
        <taxon>Peloderinae</taxon>
        <taxon>Caenorhabditis</taxon>
    </lineage>
</organism>
<reference evidence="2" key="2">
    <citation type="submission" date="2022-06" db="UniProtKB">
        <authorList>
            <consortium name="EnsemblMetazoa"/>
        </authorList>
    </citation>
    <scope>IDENTIFICATION</scope>
    <source>
        <strain evidence="2">DF5081</strain>
    </source>
</reference>
<reference evidence="3" key="1">
    <citation type="submission" date="2010-08" db="EMBL/GenBank/DDBJ databases">
        <authorList>
            <consortium name="Caenorhabditis japonica Sequencing Consortium"/>
            <person name="Wilson R.K."/>
        </authorList>
    </citation>
    <scope>NUCLEOTIDE SEQUENCE [LARGE SCALE GENOMIC DNA]</scope>
    <source>
        <strain evidence="3">DF5081</strain>
    </source>
</reference>
<feature type="chain" id="PRO_5035860080" evidence="1">
    <location>
        <begin position="25"/>
        <end position="85"/>
    </location>
</feature>
<accession>A0A8R1EW62</accession>
<evidence type="ECO:0000313" key="3">
    <source>
        <dbReference type="Proteomes" id="UP000005237"/>
    </source>
</evidence>
<name>A0A8R1EW62_CAEJA</name>
<dbReference type="PROSITE" id="PS51257">
    <property type="entry name" value="PROKAR_LIPOPROTEIN"/>
    <property type="match status" value="1"/>
</dbReference>
<sequence>MEATRLFLVLNLFLLSCLFSGINAQFYGGPMLYGAGGYPPMPYAPGFGYGSGAGYGGGYGSGYGYGGYGGMPPMGYGSLNGFYGK</sequence>
<feature type="signal peptide" evidence="1">
    <location>
        <begin position="1"/>
        <end position="24"/>
    </location>
</feature>
<keyword evidence="3" id="KW-1185">Reference proteome</keyword>